<reference evidence="2" key="1">
    <citation type="submission" date="2021-02" db="EMBL/GenBank/DDBJ databases">
        <authorList>
            <person name="Nowell W R."/>
        </authorList>
    </citation>
    <scope>NUCLEOTIDE SEQUENCE</scope>
    <source>
        <strain evidence="2">Ploen Becks lab</strain>
    </source>
</reference>
<dbReference type="OrthoDB" id="8185397at2759"/>
<evidence type="ECO:0000313" key="3">
    <source>
        <dbReference type="Proteomes" id="UP000663879"/>
    </source>
</evidence>
<dbReference type="AlphaFoldDB" id="A0A814E5V4"/>
<evidence type="ECO:0000256" key="1">
    <source>
        <dbReference type="SAM" id="MobiDB-lite"/>
    </source>
</evidence>
<comment type="caution">
    <text evidence="2">The sequence shown here is derived from an EMBL/GenBank/DDBJ whole genome shotgun (WGS) entry which is preliminary data.</text>
</comment>
<gene>
    <name evidence="2" type="ORF">OXX778_LOCUS14549</name>
</gene>
<proteinExistence type="predicted"/>
<protein>
    <submittedName>
        <fullName evidence="2">Uncharacterized protein</fullName>
    </submittedName>
</protein>
<evidence type="ECO:0000313" key="2">
    <source>
        <dbReference type="EMBL" id="CAF0962986.1"/>
    </source>
</evidence>
<feature type="region of interest" description="Disordered" evidence="1">
    <location>
        <begin position="156"/>
        <end position="185"/>
    </location>
</feature>
<name>A0A814E5V4_9BILA</name>
<feature type="region of interest" description="Disordered" evidence="1">
    <location>
        <begin position="240"/>
        <end position="269"/>
    </location>
</feature>
<feature type="compositionally biased region" description="Polar residues" evidence="1">
    <location>
        <begin position="257"/>
        <end position="269"/>
    </location>
</feature>
<organism evidence="2 3">
    <name type="scientific">Brachionus calyciflorus</name>
    <dbReference type="NCBI Taxonomy" id="104777"/>
    <lineage>
        <taxon>Eukaryota</taxon>
        <taxon>Metazoa</taxon>
        <taxon>Spiralia</taxon>
        <taxon>Gnathifera</taxon>
        <taxon>Rotifera</taxon>
        <taxon>Eurotatoria</taxon>
        <taxon>Monogononta</taxon>
        <taxon>Pseudotrocha</taxon>
        <taxon>Ploima</taxon>
        <taxon>Brachionidae</taxon>
        <taxon>Brachionus</taxon>
    </lineage>
</organism>
<sequence>MQTYPPQVDNEQILNNYAQEYLNTVKENRSQYGNFVDNNLTYDPYKEQKSVYNVVYETDGYNPWGKPGGGAPKIDQSGNLKTKIVGTLRWNLNGETEEDRQKRMAAVQKNQNNALLYKKNFASPQNSPRLGQNEVRTSTTYNYNYRDPYLNANQQSVKNTNLPPLQNSYQNSAPSQHTQNQPQQQYDMTRIEQEAYQRNFQKKFINTKQGDNDYNKISNKLFIDNKPSPRHPNNPYWFGRAGPGFGGSSADEKKNNRNGPSSSYAPISAPVDNSVQYYDVRRRNLLDALENRIQNPNFQSSSNNKFVN</sequence>
<dbReference type="EMBL" id="CAJNOC010003014">
    <property type="protein sequence ID" value="CAF0962986.1"/>
    <property type="molecule type" value="Genomic_DNA"/>
</dbReference>
<keyword evidence="3" id="KW-1185">Reference proteome</keyword>
<feature type="compositionally biased region" description="Low complexity" evidence="1">
    <location>
        <begin position="176"/>
        <end position="185"/>
    </location>
</feature>
<accession>A0A814E5V4</accession>
<feature type="compositionally biased region" description="Polar residues" evidence="1">
    <location>
        <begin position="156"/>
        <end position="175"/>
    </location>
</feature>
<dbReference type="Proteomes" id="UP000663879">
    <property type="component" value="Unassembled WGS sequence"/>
</dbReference>